<reference evidence="1 2" key="1">
    <citation type="submission" date="2023-03" db="EMBL/GenBank/DDBJ databases">
        <title>Draft genome sequence of Streptomyces sp. RB6PN23 isolated from peat swamp forest in Thailand.</title>
        <authorList>
            <person name="Klaysubun C."/>
            <person name="Duangmal K."/>
        </authorList>
    </citation>
    <scope>NUCLEOTIDE SEQUENCE [LARGE SCALE GENOMIC DNA]</scope>
    <source>
        <strain evidence="1 2">RB6PN23</strain>
    </source>
</reference>
<organism evidence="1 2">
    <name type="scientific">Streptomyces silvisoli</name>
    <dbReference type="NCBI Taxonomy" id="3034235"/>
    <lineage>
        <taxon>Bacteria</taxon>
        <taxon>Bacillati</taxon>
        <taxon>Actinomycetota</taxon>
        <taxon>Actinomycetes</taxon>
        <taxon>Kitasatosporales</taxon>
        <taxon>Streptomycetaceae</taxon>
        <taxon>Streptomyces</taxon>
    </lineage>
</organism>
<accession>A0ABT5ZL21</accession>
<evidence type="ECO:0000313" key="2">
    <source>
        <dbReference type="Proteomes" id="UP001216579"/>
    </source>
</evidence>
<proteinExistence type="predicted"/>
<dbReference type="RefSeq" id="WP_276093932.1">
    <property type="nucleotide sequence ID" value="NZ_JARJBC010000008.1"/>
</dbReference>
<dbReference type="Proteomes" id="UP001216579">
    <property type="component" value="Unassembled WGS sequence"/>
</dbReference>
<sequence>MTADPLEVAHLLSIGVSEYPDPHYGDRRSLASSARALEKALSGGNSIWAIPEGGSTVLTGFVTLRQCLYALKEAAAVPTDLLIVYLGCHGSRFMSNPDELQLALSDSDFDYFNLHLSFRQVKEILRNAVARRKLLLLDCCYADDSFLGARRDNTALEVVGVCTLAATEYRVEASSVWKETGYTGFAGALVEVLEQGIAEGPAELTISDVFEAVKSRMVAAGLPQPGMRGDADRLVLVRNPEFRPGPDDIDPPTAELSPLLDLPPAEFAGHVTGPPDGAPAPEAERLLAGFVDHRTLADIALLIGEFTGAGRPDHVAATAERVLAQRDSADFAALIHLSHGDEALLDTLTSRSVDTFAVVLGGLLLRECEQCARVADELCARPPVADWTSHQLVELLARMRHGTGTDAPRDRVLGALSVDRLSALATHLWEADDHRGMPPERRRDAVDAVERIAVLAPPGKLYELASVMAASGQRELGNALLEAAADGRSAADLADLLRLAGADPDFAELLRFTALRRHPPRFLLPVLDALPDGPRAAVLDCAAQQPHGLSVRDLSRLLLLLHHEGRADTLESALDAAIRHRPPDQLAAMAVQLYRYGGRRMAGLVTGRLVLAGAPAVEKTIEVMRLLQEAKQDLMVAAMLNRAAWGLRADSALHVACRLADLGFQQLARALVRRVVRTLSDRTACGVDDALVGALDGFTTLPGATHDQLPWLLGALTEFCTAQQVWSLITWVRPRCHAGEEIVLNRVCRIWPVARIEDLADIMDHESYGALARQLMAEAIEVFTERRPQGAETAELILVLHRRLERRAFRKASQKLVVSLAGKRDPDQVMRLVDRLVGADEYHPLHDVLCDAVVRHFDVDALIALPGVLKTKQLTIVQEMAMAALVSPARVPPERVPDVLQALHDAGSPQEDLADICRYIGARRRVDHTDVIRCLRAASLYPEAAAYAKGTDSGRRRFYVP</sequence>
<keyword evidence="2" id="KW-1185">Reference proteome</keyword>
<dbReference type="Gene3D" id="3.40.50.1460">
    <property type="match status" value="1"/>
</dbReference>
<comment type="caution">
    <text evidence="1">The sequence shown here is derived from an EMBL/GenBank/DDBJ whole genome shotgun (WGS) entry which is preliminary data.</text>
</comment>
<evidence type="ECO:0000313" key="1">
    <source>
        <dbReference type="EMBL" id="MDF3290525.1"/>
    </source>
</evidence>
<name>A0ABT5ZL21_9ACTN</name>
<dbReference type="EMBL" id="JARJBC010000008">
    <property type="protein sequence ID" value="MDF3290525.1"/>
    <property type="molecule type" value="Genomic_DNA"/>
</dbReference>
<protein>
    <submittedName>
        <fullName evidence="1">Caspase family protein</fullName>
    </submittedName>
</protein>
<gene>
    <name evidence="1" type="ORF">P3G67_14970</name>
</gene>